<name>A0A811UXY6_CERCA</name>
<evidence type="ECO:0000313" key="2">
    <source>
        <dbReference type="Proteomes" id="UP000606786"/>
    </source>
</evidence>
<organism evidence="1 2">
    <name type="scientific">Ceratitis capitata</name>
    <name type="common">Mediterranean fruit fly</name>
    <name type="synonym">Tephritis capitata</name>
    <dbReference type="NCBI Taxonomy" id="7213"/>
    <lineage>
        <taxon>Eukaryota</taxon>
        <taxon>Metazoa</taxon>
        <taxon>Ecdysozoa</taxon>
        <taxon>Arthropoda</taxon>
        <taxon>Hexapoda</taxon>
        <taxon>Insecta</taxon>
        <taxon>Pterygota</taxon>
        <taxon>Neoptera</taxon>
        <taxon>Endopterygota</taxon>
        <taxon>Diptera</taxon>
        <taxon>Brachycera</taxon>
        <taxon>Muscomorpha</taxon>
        <taxon>Tephritoidea</taxon>
        <taxon>Tephritidae</taxon>
        <taxon>Ceratitis</taxon>
        <taxon>Ceratitis</taxon>
    </lineage>
</organism>
<accession>A0A811UXY6</accession>
<dbReference type="EMBL" id="CAJHJT010000034">
    <property type="protein sequence ID" value="CAD7003760.1"/>
    <property type="molecule type" value="Genomic_DNA"/>
</dbReference>
<evidence type="ECO:0000313" key="1">
    <source>
        <dbReference type="EMBL" id="CAD7003760.1"/>
    </source>
</evidence>
<proteinExistence type="predicted"/>
<sequence>NIVYELKLSNDQIYNATTRVCSGRFFLFACINATGQLVQKVFDTDGFTNQTISSLDNTPPENELKTSDGSIFVIYRPPNVTAFVQSMDQNLEANVIAKGWKFYWRASMQQNPANMKAMMFLYTFIDNEFCWKRIKRSLTTAFLSCYYSWGKWNAIVDDGGNAFEKDVDNNVESDDDDQAEIMIINSVKATEAIESFNKAIAWAEDNTTDDIGIQ</sequence>
<reference evidence="1" key="1">
    <citation type="submission" date="2020-11" db="EMBL/GenBank/DDBJ databases">
        <authorList>
            <person name="Whitehead M."/>
        </authorList>
    </citation>
    <scope>NUCLEOTIDE SEQUENCE</scope>
    <source>
        <strain evidence="1">EGII</strain>
    </source>
</reference>
<comment type="caution">
    <text evidence="1">The sequence shown here is derived from an EMBL/GenBank/DDBJ whole genome shotgun (WGS) entry which is preliminary data.</text>
</comment>
<feature type="non-terminal residue" evidence="1">
    <location>
        <position position="214"/>
    </location>
</feature>
<gene>
    <name evidence="1" type="ORF">CCAP1982_LOCUS12196</name>
</gene>
<dbReference type="AlphaFoldDB" id="A0A811UXY6"/>
<keyword evidence="2" id="KW-1185">Reference proteome</keyword>
<protein>
    <submittedName>
        <fullName evidence="1">(Mediterranean fruit fly) hypothetical protein</fullName>
    </submittedName>
</protein>
<dbReference type="Proteomes" id="UP000606786">
    <property type="component" value="Unassembled WGS sequence"/>
</dbReference>